<evidence type="ECO:0000256" key="10">
    <source>
        <dbReference type="ARBA" id="ARBA00048513"/>
    </source>
</evidence>
<reference evidence="14 15" key="1">
    <citation type="submission" date="2025-05" db="UniProtKB">
        <authorList>
            <consortium name="RefSeq"/>
        </authorList>
    </citation>
    <scope>IDENTIFICATION</scope>
</reference>
<dbReference type="InterPro" id="IPR029058">
    <property type="entry name" value="AB_hydrolase_fold"/>
</dbReference>
<evidence type="ECO:0000313" key="14">
    <source>
        <dbReference type="RefSeq" id="XP_014662421.1"/>
    </source>
</evidence>
<comment type="catalytic activity">
    <reaction evidence="10">
        <text>1-octadecanoyl-2-(9Z-octadecenoyl)-sn-glycerol + H2O = 2-(9Z-octadecenoyl)-glycerol + octadecanoate + H(+)</text>
        <dbReference type="Rhea" id="RHEA:77103"/>
        <dbReference type="ChEBI" id="CHEBI:15377"/>
        <dbReference type="ChEBI" id="CHEBI:15378"/>
        <dbReference type="ChEBI" id="CHEBI:25629"/>
        <dbReference type="ChEBI" id="CHEBI:73990"/>
        <dbReference type="ChEBI" id="CHEBI:75468"/>
    </reaction>
</comment>
<dbReference type="RefSeq" id="XP_014662421.1">
    <property type="nucleotide sequence ID" value="XM_014806935.1"/>
</dbReference>
<dbReference type="Gene3D" id="3.40.50.1820">
    <property type="entry name" value="alpha/beta hydrolase"/>
    <property type="match status" value="1"/>
</dbReference>
<comment type="similarity">
    <text evidence="1">Belongs to the AB hydrolase superfamily.</text>
</comment>
<dbReference type="Proteomes" id="UP000695022">
    <property type="component" value="Unplaced"/>
</dbReference>
<evidence type="ECO:0000259" key="12">
    <source>
        <dbReference type="Pfam" id="PF00561"/>
    </source>
</evidence>
<comment type="catalytic activity">
    <reaction evidence="5">
        <text>a 1,2-diacyl-sn-glycerol + H2O = a 2-acylglycerol + a fatty acid + H(+)</text>
        <dbReference type="Rhea" id="RHEA:33275"/>
        <dbReference type="ChEBI" id="CHEBI:15377"/>
        <dbReference type="ChEBI" id="CHEBI:15378"/>
        <dbReference type="ChEBI" id="CHEBI:17389"/>
        <dbReference type="ChEBI" id="CHEBI:17815"/>
        <dbReference type="ChEBI" id="CHEBI:28868"/>
        <dbReference type="EC" id="3.1.1.116"/>
    </reaction>
</comment>
<evidence type="ECO:0000256" key="8">
    <source>
        <dbReference type="ARBA" id="ARBA00048283"/>
    </source>
</evidence>
<comment type="catalytic activity">
    <reaction evidence="6">
        <text>a 1,3-diacyl-sn-glycerol + H2O = a 1-acyl-sn-glycerol + a fatty acid + H(+)</text>
        <dbReference type="Rhea" id="RHEA:38503"/>
        <dbReference type="ChEBI" id="CHEBI:15377"/>
        <dbReference type="ChEBI" id="CHEBI:15378"/>
        <dbReference type="ChEBI" id="CHEBI:28868"/>
        <dbReference type="ChEBI" id="CHEBI:64683"/>
        <dbReference type="ChEBI" id="CHEBI:77272"/>
    </reaction>
</comment>
<dbReference type="EC" id="3.1.1.116" evidence="3"/>
<evidence type="ECO:0000256" key="11">
    <source>
        <dbReference type="ARBA" id="ARBA00048919"/>
    </source>
</evidence>
<keyword evidence="13" id="KW-1185">Reference proteome</keyword>
<sequence length="368" mass="41591">MYDYCLDFTFTSFNNSNVCSIKLYVNMNVIRRSLCKSRQIKVHYLLQRLYCTDDLEGGVPLSFWSFEPAEPAQNQPVIIMHGLFGSNHNWTAISKKVARATSRRVLVPDARNHGRSPHTHYMDYSLMSEDIQLLMRREGISQAAIVGHSMGGRTAMALALNKNSAVERLVVVDVAPTRMEAGTFSPEYRQATRRATLKGTSLSTIKHAQEVERILETPSNFPEYVKALLQVRFDGEPTLLEARRSASDQIAWAVENELIRAFLVTNVTEENGIYGWKCNLKAIAANLNHITAFTSFNQQYSGDTLFIGGGNSAYFTKADYPEVYRLFPRAQIVNIDGAGHWVHYDKPHEFMQHLISFLNAPSDQLQST</sequence>
<comment type="catalytic activity">
    <reaction evidence="8">
        <text>1-octadecanoyl-2-(4Z,7Z,10Z,13Z,16Z,19Z-docosahexaenoyl)-sn-glycerol + H2O = 2-(4Z,7Z,10Z,13Z,16Z,19Z-docosahexaenoyl)-glycerol + octadecanoate + H(+)</text>
        <dbReference type="Rhea" id="RHEA:77107"/>
        <dbReference type="ChEBI" id="CHEBI:15377"/>
        <dbReference type="ChEBI" id="CHEBI:15378"/>
        <dbReference type="ChEBI" id="CHEBI:25629"/>
        <dbReference type="ChEBI" id="CHEBI:77129"/>
        <dbReference type="ChEBI" id="CHEBI:186738"/>
    </reaction>
</comment>
<evidence type="ECO:0000256" key="3">
    <source>
        <dbReference type="ARBA" id="ARBA00026104"/>
    </source>
</evidence>
<organism evidence="13 15">
    <name type="scientific">Priapulus caudatus</name>
    <name type="common">Priapulid worm</name>
    <dbReference type="NCBI Taxonomy" id="37621"/>
    <lineage>
        <taxon>Eukaryota</taxon>
        <taxon>Metazoa</taxon>
        <taxon>Ecdysozoa</taxon>
        <taxon>Scalidophora</taxon>
        <taxon>Priapulida</taxon>
        <taxon>Priapulimorpha</taxon>
        <taxon>Priapulimorphida</taxon>
        <taxon>Priapulidae</taxon>
        <taxon>Priapulus</taxon>
    </lineage>
</organism>
<dbReference type="RefSeq" id="XP_014662422.1">
    <property type="nucleotide sequence ID" value="XM_014806936.1"/>
</dbReference>
<evidence type="ECO:0000256" key="2">
    <source>
        <dbReference type="ARBA" id="ARBA00022801"/>
    </source>
</evidence>
<evidence type="ECO:0000313" key="13">
    <source>
        <dbReference type="Proteomes" id="UP000695022"/>
    </source>
</evidence>
<evidence type="ECO:0000256" key="5">
    <source>
        <dbReference type="ARBA" id="ARBA00043667"/>
    </source>
</evidence>
<dbReference type="Pfam" id="PF00561">
    <property type="entry name" value="Abhydrolase_1"/>
    <property type="match status" value="1"/>
</dbReference>
<proteinExistence type="inferred from homology"/>
<evidence type="ECO:0000256" key="7">
    <source>
        <dbReference type="ARBA" id="ARBA00044064"/>
    </source>
</evidence>
<comment type="catalytic activity">
    <reaction evidence="11">
        <text>1-octadecanoyl-2-(5Z,8Z,11Z,14Z-eicosatetraenoyl)-sn-glycerol + H2O = 2-(5Z,8Z,11Z,14Z-eicosatetraenoyl)-glycerol + octadecanoate + H(+)</text>
        <dbReference type="Rhea" id="RHEA:38507"/>
        <dbReference type="ChEBI" id="CHEBI:15377"/>
        <dbReference type="ChEBI" id="CHEBI:15378"/>
        <dbReference type="ChEBI" id="CHEBI:25629"/>
        <dbReference type="ChEBI" id="CHEBI:52392"/>
        <dbReference type="ChEBI" id="CHEBI:75728"/>
    </reaction>
</comment>
<gene>
    <name evidence="14 15" type="primary">LOC106805373</name>
</gene>
<feature type="domain" description="AB hydrolase-1" evidence="12">
    <location>
        <begin position="76"/>
        <end position="347"/>
    </location>
</feature>
<evidence type="ECO:0000313" key="15">
    <source>
        <dbReference type="RefSeq" id="XP_014662422.1"/>
    </source>
</evidence>
<dbReference type="GeneID" id="106805373"/>
<evidence type="ECO:0000256" key="6">
    <source>
        <dbReference type="ARBA" id="ARBA00043742"/>
    </source>
</evidence>
<dbReference type="PRINTS" id="PR00412">
    <property type="entry name" value="EPOXHYDRLASE"/>
</dbReference>
<evidence type="ECO:0000256" key="4">
    <source>
        <dbReference type="ARBA" id="ARBA00042703"/>
    </source>
</evidence>
<comment type="catalytic activity">
    <reaction evidence="9">
        <text>1,2-didecanoylglycerol + H2O = decanoylglycerol + decanoate + H(+)</text>
        <dbReference type="Rhea" id="RHEA:48596"/>
        <dbReference type="ChEBI" id="CHEBI:11152"/>
        <dbReference type="ChEBI" id="CHEBI:15377"/>
        <dbReference type="ChEBI" id="CHEBI:15378"/>
        <dbReference type="ChEBI" id="CHEBI:27689"/>
        <dbReference type="ChEBI" id="CHEBI:90605"/>
    </reaction>
</comment>
<accession>A0ABM1DR51</accession>
<dbReference type="PANTHER" id="PTHR46118:SF4">
    <property type="entry name" value="PROTEIN ABHD11"/>
    <property type="match status" value="1"/>
</dbReference>
<evidence type="ECO:0000256" key="1">
    <source>
        <dbReference type="ARBA" id="ARBA00008645"/>
    </source>
</evidence>
<dbReference type="InterPro" id="IPR000639">
    <property type="entry name" value="Epox_hydrolase-like"/>
</dbReference>
<dbReference type="InterPro" id="IPR000073">
    <property type="entry name" value="AB_hydrolase_1"/>
</dbReference>
<dbReference type="SUPFAM" id="SSF53474">
    <property type="entry name" value="alpha/beta-Hydrolases"/>
    <property type="match status" value="1"/>
</dbReference>
<keyword evidence="2" id="KW-0378">Hydrolase</keyword>
<evidence type="ECO:0000256" key="9">
    <source>
        <dbReference type="ARBA" id="ARBA00048504"/>
    </source>
</evidence>
<name>A0ABM1DR51_PRICU</name>
<dbReference type="PRINTS" id="PR00111">
    <property type="entry name" value="ABHYDROLASE"/>
</dbReference>
<protein>
    <recommendedName>
        <fullName evidence="7">sn-1-specific diacylglycerol lipase ABHD11</fullName>
        <ecNumber evidence="3">3.1.1.116</ecNumber>
    </recommendedName>
    <alternativeName>
        <fullName evidence="4">Alpha/beta hydrolase domain-containing protein 11</fullName>
    </alternativeName>
</protein>
<dbReference type="PANTHER" id="PTHR46118">
    <property type="entry name" value="PROTEIN ABHD11"/>
    <property type="match status" value="1"/>
</dbReference>